<feature type="chain" id="PRO_5017934465" evidence="1">
    <location>
        <begin position="21"/>
        <end position="366"/>
    </location>
</feature>
<dbReference type="RefSeq" id="WP_124751782.1">
    <property type="nucleotide sequence ID" value="NZ_RQYS01000031.1"/>
</dbReference>
<comment type="caution">
    <text evidence="2">The sequence shown here is derived from an EMBL/GenBank/DDBJ whole genome shotgun (WGS) entry which is preliminary data.</text>
</comment>
<evidence type="ECO:0000313" key="3">
    <source>
        <dbReference type="Proteomes" id="UP000278609"/>
    </source>
</evidence>
<protein>
    <submittedName>
        <fullName evidence="2">Uncharacterized protein</fullName>
    </submittedName>
</protein>
<dbReference type="AlphaFoldDB" id="A0A3P1XNR0"/>
<organism evidence="2 3">
    <name type="scientific">Tannerella forsythia</name>
    <name type="common">Bacteroides forsythus</name>
    <dbReference type="NCBI Taxonomy" id="28112"/>
    <lineage>
        <taxon>Bacteria</taxon>
        <taxon>Pseudomonadati</taxon>
        <taxon>Bacteroidota</taxon>
        <taxon>Bacteroidia</taxon>
        <taxon>Bacteroidales</taxon>
        <taxon>Tannerellaceae</taxon>
        <taxon>Tannerella</taxon>
    </lineage>
</organism>
<evidence type="ECO:0000313" key="2">
    <source>
        <dbReference type="EMBL" id="RRD60101.1"/>
    </source>
</evidence>
<dbReference type="OrthoDB" id="1046391at2"/>
<dbReference type="Proteomes" id="UP000278609">
    <property type="component" value="Unassembled WGS sequence"/>
</dbReference>
<accession>A0A3P1XNR0</accession>
<gene>
    <name evidence="2" type="ORF">EII40_08210</name>
</gene>
<evidence type="ECO:0000256" key="1">
    <source>
        <dbReference type="SAM" id="SignalP"/>
    </source>
</evidence>
<reference evidence="2 3" key="1">
    <citation type="submission" date="2018-11" db="EMBL/GenBank/DDBJ databases">
        <title>Genomes From Bacteria Associated with the Canine Oral Cavity: a Test Case for Automated Genome-Based Taxonomic Assignment.</title>
        <authorList>
            <person name="Coil D.A."/>
            <person name="Jospin G."/>
            <person name="Darling A.E."/>
            <person name="Wallis C."/>
            <person name="Davis I.J."/>
            <person name="Harris S."/>
            <person name="Eisen J.A."/>
            <person name="Holcombe L.J."/>
            <person name="O'Flynn C."/>
        </authorList>
    </citation>
    <scope>NUCLEOTIDE SEQUENCE [LARGE SCALE GENOMIC DNA]</scope>
    <source>
        <strain evidence="2 3">OH2617_COT-023</strain>
    </source>
</reference>
<feature type="signal peptide" evidence="1">
    <location>
        <begin position="1"/>
        <end position="20"/>
    </location>
</feature>
<sequence>MKKLSFLSVMLLFWVQLTLAQNAGRFPSFDRVEDICYCAVQFLHPRQVVKNSNNYEILLALRHPMTLEELAATGIPHSENQILLLQSQRLIERDGNTYRTTIPILDSLQTSALRADSYETGKILVPEIVDDCRNLVEHLSSEGMPHHAFSLLFSYVLDGKIWKVMEKKDMITGRNKESHESWEGNYWILYNKRKTLQCGTNTMNARGKYSLKINWSDDLIRMASPLFSSKNLNAFLKEIDANNKVSEPSAFSFFTEIGVIRPDGSINIPIIEDSETNRIHVFAETISDKLTEALQTKIDIEAITHKYGFSDTHEAMVIFYHEVMWDILGELVERGVVHRPAVFASPQTAKLSDVRDLCFLLRENNE</sequence>
<dbReference type="EMBL" id="RQYS01000031">
    <property type="protein sequence ID" value="RRD60101.1"/>
    <property type="molecule type" value="Genomic_DNA"/>
</dbReference>
<keyword evidence="1" id="KW-0732">Signal</keyword>
<name>A0A3P1XNR0_TANFO</name>
<proteinExistence type="predicted"/>